<accession>A0A542E8P7</accession>
<dbReference type="Proteomes" id="UP000316298">
    <property type="component" value="Unassembled WGS sequence"/>
</dbReference>
<evidence type="ECO:0000313" key="2">
    <source>
        <dbReference type="EMBL" id="TQJ11713.1"/>
    </source>
</evidence>
<dbReference type="Gene3D" id="3.30.530.20">
    <property type="match status" value="1"/>
</dbReference>
<dbReference type="RefSeq" id="WP_141858637.1">
    <property type="nucleotide sequence ID" value="NZ_BAAAKA010000001.1"/>
</dbReference>
<dbReference type="OrthoDB" id="268331at2"/>
<dbReference type="Gene3D" id="3.30.720.110">
    <property type="match status" value="1"/>
</dbReference>
<dbReference type="InterPro" id="IPR023393">
    <property type="entry name" value="START-like_dom_sf"/>
</dbReference>
<dbReference type="InterPro" id="IPR004360">
    <property type="entry name" value="Glyas_Fos-R_dOase_dom"/>
</dbReference>
<dbReference type="InterPro" id="IPR037523">
    <property type="entry name" value="VOC_core"/>
</dbReference>
<sequence length="265" mass="29609">MPEPSATASVEVPVDPATAFQVFTEEIDLWWVRGPINFWDSSRAIEIRVEPGVGGRILEVYADDALERGVITAWEPGVRFEYRSSTDDTETTVTFDPIAAGTRVTVVEALVPGGTEAVYSWRNVLHWFPAWVARRDTAPHEVREVGRLAVALSYDDPAAAARWLHRVFGLETWDRIPEEGRQPSWIELHAGASSIVLLRRDAPGAPAADHATWVYVDDLEAHFTQASEGGAKILSEIHQHGYKCYEAEDLEGHHWTFLQARPTMP</sequence>
<proteinExistence type="predicted"/>
<feature type="domain" description="VOC" evidence="1">
    <location>
        <begin position="146"/>
        <end position="260"/>
    </location>
</feature>
<dbReference type="InterPro" id="IPR029068">
    <property type="entry name" value="Glyas_Bleomycin-R_OHBP_Dase"/>
</dbReference>
<organism evidence="2 3">
    <name type="scientific">Kribbella jejuensis</name>
    <dbReference type="NCBI Taxonomy" id="236068"/>
    <lineage>
        <taxon>Bacteria</taxon>
        <taxon>Bacillati</taxon>
        <taxon>Actinomycetota</taxon>
        <taxon>Actinomycetes</taxon>
        <taxon>Propionibacteriales</taxon>
        <taxon>Kribbellaceae</taxon>
        <taxon>Kribbella</taxon>
    </lineage>
</organism>
<dbReference type="PROSITE" id="PS51819">
    <property type="entry name" value="VOC"/>
    <property type="match status" value="1"/>
</dbReference>
<keyword evidence="3" id="KW-1185">Reference proteome</keyword>
<evidence type="ECO:0000313" key="3">
    <source>
        <dbReference type="Proteomes" id="UP000316298"/>
    </source>
</evidence>
<protein>
    <submittedName>
        <fullName evidence="2">Putative glyoxalase superfamily protein PhnB</fullName>
    </submittedName>
</protein>
<dbReference type="Pfam" id="PF00903">
    <property type="entry name" value="Glyoxalase"/>
    <property type="match status" value="1"/>
</dbReference>
<reference evidence="2 3" key="1">
    <citation type="submission" date="2019-06" db="EMBL/GenBank/DDBJ databases">
        <title>Sequencing the genomes of 1000 actinobacteria strains.</title>
        <authorList>
            <person name="Klenk H.-P."/>
        </authorList>
    </citation>
    <scope>NUCLEOTIDE SEQUENCE [LARGE SCALE GENOMIC DNA]</scope>
    <source>
        <strain evidence="2 3">DSM 17305</strain>
    </source>
</reference>
<dbReference type="Gene3D" id="3.30.720.120">
    <property type="match status" value="1"/>
</dbReference>
<dbReference type="AlphaFoldDB" id="A0A542E8P7"/>
<comment type="caution">
    <text evidence="2">The sequence shown here is derived from an EMBL/GenBank/DDBJ whole genome shotgun (WGS) entry which is preliminary data.</text>
</comment>
<dbReference type="SUPFAM" id="SSF55961">
    <property type="entry name" value="Bet v1-like"/>
    <property type="match status" value="1"/>
</dbReference>
<evidence type="ECO:0000259" key="1">
    <source>
        <dbReference type="PROSITE" id="PS51819"/>
    </source>
</evidence>
<dbReference type="SUPFAM" id="SSF54593">
    <property type="entry name" value="Glyoxalase/Bleomycin resistance protein/Dihydroxybiphenyl dioxygenase"/>
    <property type="match status" value="1"/>
</dbReference>
<dbReference type="EMBL" id="VFMM01000002">
    <property type="protein sequence ID" value="TQJ11713.1"/>
    <property type="molecule type" value="Genomic_DNA"/>
</dbReference>
<gene>
    <name evidence="2" type="ORF">FB475_4634</name>
</gene>
<name>A0A542E8P7_9ACTN</name>